<proteinExistence type="predicted"/>
<feature type="non-terminal residue" evidence="1">
    <location>
        <position position="1"/>
    </location>
</feature>
<reference evidence="1 2" key="1">
    <citation type="submission" date="2024-02" db="EMBL/GenBank/DDBJ databases">
        <title>Bacteria isolated from the canopy kelp, Nereocystis luetkeana.</title>
        <authorList>
            <person name="Pfister C.A."/>
            <person name="Younker I.T."/>
            <person name="Light S.H."/>
        </authorList>
    </citation>
    <scope>NUCLEOTIDE SEQUENCE [LARGE SCALE GENOMIC DNA]</scope>
    <source>
        <strain evidence="1 2">TI.1.05</strain>
    </source>
</reference>
<sequence length="94" mass="10657">CLTGVRGCDEVYILLFSDIEIENRNCFLNITKGKTKAYSRARIIALSYKALSALLEIARIHNPEKELTIDNFTNIKKPILVASFGQMPCYVKVF</sequence>
<feature type="non-terminal residue" evidence="1">
    <location>
        <position position="94"/>
    </location>
</feature>
<organism evidence="1 2">
    <name type="scientific">Psychromonas aquatilis</name>
    <dbReference type="NCBI Taxonomy" id="2005072"/>
    <lineage>
        <taxon>Bacteria</taxon>
        <taxon>Pseudomonadati</taxon>
        <taxon>Pseudomonadota</taxon>
        <taxon>Gammaproteobacteria</taxon>
        <taxon>Alteromonadales</taxon>
        <taxon>Psychromonadaceae</taxon>
        <taxon>Psychromonas</taxon>
    </lineage>
</organism>
<comment type="caution">
    <text evidence="1">The sequence shown here is derived from an EMBL/GenBank/DDBJ whole genome shotgun (WGS) entry which is preliminary data.</text>
</comment>
<gene>
    <name evidence="1" type="ORF">V6256_15300</name>
</gene>
<evidence type="ECO:0000313" key="2">
    <source>
        <dbReference type="Proteomes" id="UP001369082"/>
    </source>
</evidence>
<dbReference type="RefSeq" id="WP_341599115.1">
    <property type="nucleotide sequence ID" value="NZ_JBAKAZ010000186.1"/>
</dbReference>
<dbReference type="Proteomes" id="UP001369082">
    <property type="component" value="Unassembled WGS sequence"/>
</dbReference>
<dbReference type="EMBL" id="JBAKAZ010000186">
    <property type="protein sequence ID" value="MEL0630946.1"/>
    <property type="molecule type" value="Genomic_DNA"/>
</dbReference>
<accession>A0ABU9GUK5</accession>
<evidence type="ECO:0000313" key="1">
    <source>
        <dbReference type="EMBL" id="MEL0630946.1"/>
    </source>
</evidence>
<protein>
    <submittedName>
        <fullName evidence="1">Uncharacterized protein</fullName>
    </submittedName>
</protein>
<name>A0ABU9GUK5_9GAMM</name>
<keyword evidence="2" id="KW-1185">Reference proteome</keyword>